<protein>
    <submittedName>
        <fullName evidence="1">SDR family oxidoreductase</fullName>
    </submittedName>
</protein>
<proteinExistence type="predicted"/>
<dbReference type="CDD" id="cd05233">
    <property type="entry name" value="SDR_c"/>
    <property type="match status" value="1"/>
</dbReference>
<dbReference type="PANTHER" id="PTHR43431:SF1">
    <property type="entry name" value="OS08G0476300 PROTEIN"/>
    <property type="match status" value="1"/>
</dbReference>
<dbReference type="Pfam" id="PF00106">
    <property type="entry name" value="adh_short"/>
    <property type="match status" value="1"/>
</dbReference>
<gene>
    <name evidence="1" type="ORF">HCN83_16130</name>
</gene>
<dbReference type="Gene3D" id="3.40.50.720">
    <property type="entry name" value="NAD(P)-binding Rossmann-like Domain"/>
    <property type="match status" value="1"/>
</dbReference>
<reference evidence="1 2" key="1">
    <citation type="submission" date="2020-03" db="EMBL/GenBank/DDBJ databases">
        <title>Assessment of the enzymatic potential of alkaline-tolerant lipase obtained from Bacillus luteus H11 (technogenic soil) for the bioremediation of saline soils contaminated with petroleum substances.</title>
        <authorList>
            <person name="Kalwasinska A."/>
        </authorList>
    </citation>
    <scope>NUCLEOTIDE SEQUENCE [LARGE SCALE GENOMIC DNA]</scope>
    <source>
        <strain evidence="1 2">H11</strain>
    </source>
</reference>
<keyword evidence="2" id="KW-1185">Reference proteome</keyword>
<dbReference type="InterPro" id="IPR002347">
    <property type="entry name" value="SDR_fam"/>
</dbReference>
<dbReference type="RefSeq" id="WP_168009200.1">
    <property type="nucleotide sequence ID" value="NZ_JAATHJ010000038.1"/>
</dbReference>
<dbReference type="AlphaFoldDB" id="A0A969TYD8"/>
<organism evidence="1 2">
    <name type="scientific">Alkalicoccus luteus</name>
    <dbReference type="NCBI Taxonomy" id="1237094"/>
    <lineage>
        <taxon>Bacteria</taxon>
        <taxon>Bacillati</taxon>
        <taxon>Bacillota</taxon>
        <taxon>Bacilli</taxon>
        <taxon>Bacillales</taxon>
        <taxon>Bacillaceae</taxon>
        <taxon>Alkalicoccus</taxon>
    </lineage>
</organism>
<evidence type="ECO:0000313" key="1">
    <source>
        <dbReference type="EMBL" id="NJP39099.1"/>
    </source>
</evidence>
<sequence length="218" mass="23667">MGTKTVVIVGAGTGIGFHTAERFGKAGFHVMLTARNRGRLEQLSSDLQEKGIDASHMVMDAASEPAVKRVADTLKEQETEIEAVLFNAVGGTPEVPSQLSTSIVMQDLQVSIGGMLHVFQHLRPLFTDQATFLVTGGAFSLEPYAPFASLSLNKAAQRNLTRSLHDEMEEHGLFVGTITIAGMVKEGTFFAPDKIADAIYSFYEKRPAFETIYKEPSA</sequence>
<dbReference type="EMBL" id="JAATHJ010000038">
    <property type="protein sequence ID" value="NJP39099.1"/>
    <property type="molecule type" value="Genomic_DNA"/>
</dbReference>
<dbReference type="InterPro" id="IPR036291">
    <property type="entry name" value="NAD(P)-bd_dom_sf"/>
</dbReference>
<dbReference type="SUPFAM" id="SSF51735">
    <property type="entry name" value="NAD(P)-binding Rossmann-fold domains"/>
    <property type="match status" value="1"/>
</dbReference>
<evidence type="ECO:0000313" key="2">
    <source>
        <dbReference type="Proteomes" id="UP000752012"/>
    </source>
</evidence>
<name>A0A969TYD8_9BACI</name>
<comment type="caution">
    <text evidence="1">The sequence shown here is derived from an EMBL/GenBank/DDBJ whole genome shotgun (WGS) entry which is preliminary data.</text>
</comment>
<accession>A0A969TYD8</accession>
<dbReference type="Proteomes" id="UP000752012">
    <property type="component" value="Unassembled WGS sequence"/>
</dbReference>
<dbReference type="PANTHER" id="PTHR43431">
    <property type="entry name" value="OXIDOREDUCTASE, SHORT CHAIN DEHYDROGENASE/REDUCTASE FAMILY (AFU_ORTHOLOGUE AFUA_5G14000)"/>
    <property type="match status" value="1"/>
</dbReference>